<dbReference type="AlphaFoldDB" id="A0A1G9PUA5"/>
<dbReference type="Proteomes" id="UP000199759">
    <property type="component" value="Unassembled WGS sequence"/>
</dbReference>
<keyword evidence="1" id="KW-0472">Membrane</keyword>
<name>A0A1G9PUA5_9PROT</name>
<feature type="transmembrane region" description="Helical" evidence="1">
    <location>
        <begin position="170"/>
        <end position="199"/>
    </location>
</feature>
<proteinExistence type="predicted"/>
<sequence length="310" mass="32269">MTHPSSATPPAAPVPILRSVLAAYAFLISHWQRALIAAAPYTLAYAAQLVLMQAIGGATGNPVLAMGMFLLSLVTVVASLALSAACLRMAVLGDYSGWHSLKAGADEGRIFIVSLLVAALTLLVFIMAFMFWAVVLGSIAAGAMSRAGIDPEAEGLELVDAMAYLGAADWVVAGVVGLAAAALLVWLSARLALALPATIANRKIMVLSAWSLSGGNAARIAAALLLTGLPLLVLELGLYELICAMLGFRPLYLAVPVGSEQINAPALAAAEEYLRWNGLMAFINVPVFSGLYAYIYRNRTAVAAAGDRTV</sequence>
<feature type="transmembrane region" description="Helical" evidence="1">
    <location>
        <begin position="220"/>
        <end position="248"/>
    </location>
</feature>
<keyword evidence="3" id="KW-1185">Reference proteome</keyword>
<feature type="transmembrane region" description="Helical" evidence="1">
    <location>
        <begin position="12"/>
        <end position="28"/>
    </location>
</feature>
<evidence type="ECO:0000256" key="1">
    <source>
        <dbReference type="SAM" id="Phobius"/>
    </source>
</evidence>
<dbReference type="EMBL" id="FNHG01000004">
    <property type="protein sequence ID" value="SDM02372.1"/>
    <property type="molecule type" value="Genomic_DNA"/>
</dbReference>
<dbReference type="RefSeq" id="WP_091767661.1">
    <property type="nucleotide sequence ID" value="NZ_FNHG01000004.1"/>
</dbReference>
<keyword evidence="1" id="KW-0812">Transmembrane</keyword>
<reference evidence="2 3" key="1">
    <citation type="submission" date="2016-10" db="EMBL/GenBank/DDBJ databases">
        <authorList>
            <person name="de Groot N.N."/>
        </authorList>
    </citation>
    <scope>NUCLEOTIDE SEQUENCE [LARGE SCALE GENOMIC DNA]</scope>
    <source>
        <strain evidence="2 3">DSM 16077</strain>
    </source>
</reference>
<evidence type="ECO:0000313" key="3">
    <source>
        <dbReference type="Proteomes" id="UP000199759"/>
    </source>
</evidence>
<feature type="transmembrane region" description="Helical" evidence="1">
    <location>
        <begin position="110"/>
        <end position="135"/>
    </location>
</feature>
<feature type="transmembrane region" description="Helical" evidence="1">
    <location>
        <begin position="68"/>
        <end position="90"/>
    </location>
</feature>
<gene>
    <name evidence="2" type="ORF">SAMN04488568_10434</name>
</gene>
<feature type="transmembrane region" description="Helical" evidence="1">
    <location>
        <begin position="276"/>
        <end position="295"/>
    </location>
</feature>
<protein>
    <submittedName>
        <fullName evidence="2">Uncharacterized protein</fullName>
    </submittedName>
</protein>
<dbReference type="STRING" id="144026.SAMN04488568_10434"/>
<evidence type="ECO:0000313" key="2">
    <source>
        <dbReference type="EMBL" id="SDM02372.1"/>
    </source>
</evidence>
<accession>A0A1G9PUA5</accession>
<keyword evidence="1" id="KW-1133">Transmembrane helix</keyword>
<organism evidence="2 3">
    <name type="scientific">Maricaulis salignorans</name>
    <dbReference type="NCBI Taxonomy" id="144026"/>
    <lineage>
        <taxon>Bacteria</taxon>
        <taxon>Pseudomonadati</taxon>
        <taxon>Pseudomonadota</taxon>
        <taxon>Alphaproteobacteria</taxon>
        <taxon>Maricaulales</taxon>
        <taxon>Maricaulaceae</taxon>
        <taxon>Maricaulis</taxon>
    </lineage>
</organism>
<feature type="transmembrane region" description="Helical" evidence="1">
    <location>
        <begin position="35"/>
        <end position="56"/>
    </location>
</feature>